<name>A0A9P9WU13_9PEZI</name>
<proteinExistence type="predicted"/>
<accession>A0A9P9WU13</accession>
<keyword evidence="2" id="KW-1185">Reference proteome</keyword>
<dbReference type="AlphaFoldDB" id="A0A9P9WU13"/>
<gene>
    <name evidence="1" type="ORF">JX265_002105</name>
</gene>
<evidence type="ECO:0000313" key="1">
    <source>
        <dbReference type="EMBL" id="KAI1879151.1"/>
    </source>
</evidence>
<dbReference type="EMBL" id="JAFIMR010000004">
    <property type="protein sequence ID" value="KAI1879151.1"/>
    <property type="molecule type" value="Genomic_DNA"/>
</dbReference>
<reference evidence="1" key="1">
    <citation type="submission" date="2021-03" db="EMBL/GenBank/DDBJ databases">
        <title>Revisited historic fungal species revealed as producer of novel bioactive compounds through whole genome sequencing and comparative genomics.</title>
        <authorList>
            <person name="Vignolle G.A."/>
            <person name="Hochenegger N."/>
            <person name="Mach R.L."/>
            <person name="Mach-Aigner A.R."/>
            <person name="Javad Rahimi M."/>
            <person name="Salim K.A."/>
            <person name="Chan C.M."/>
            <person name="Lim L.B.L."/>
            <person name="Cai F."/>
            <person name="Druzhinina I.S."/>
            <person name="U'Ren J.M."/>
            <person name="Derntl C."/>
        </authorList>
    </citation>
    <scope>NUCLEOTIDE SEQUENCE</scope>
    <source>
        <strain evidence="1">TUCIM 5799</strain>
    </source>
</reference>
<dbReference type="Proteomes" id="UP000829685">
    <property type="component" value="Unassembled WGS sequence"/>
</dbReference>
<organism evidence="1 2">
    <name type="scientific">Neoarthrinium moseri</name>
    <dbReference type="NCBI Taxonomy" id="1658444"/>
    <lineage>
        <taxon>Eukaryota</taxon>
        <taxon>Fungi</taxon>
        <taxon>Dikarya</taxon>
        <taxon>Ascomycota</taxon>
        <taxon>Pezizomycotina</taxon>
        <taxon>Sordariomycetes</taxon>
        <taxon>Xylariomycetidae</taxon>
        <taxon>Amphisphaeriales</taxon>
        <taxon>Apiosporaceae</taxon>
        <taxon>Neoarthrinium</taxon>
    </lineage>
</organism>
<comment type="caution">
    <text evidence="1">The sequence shown here is derived from an EMBL/GenBank/DDBJ whole genome shotgun (WGS) entry which is preliminary data.</text>
</comment>
<sequence>MPQGTKRVHSPAPYERIVRAKTSDEEIEGMGNARNIAILPVEEIKSELKGDVNVQAPSANQSTRAACSYCKELSTENEELKYENAKLISRLQGLTVSEELVVKAEQPDRSPDGDPDEEADAEVKRLAAQNGGLTQTVVSLRLALNRQVTEHKAREDLNCRIYEQWLEVRSTSMQTKLNEQLAAKTQEMEQRGQEREIALAEKEGQLEALSEKHQAEVLKNQRYRDRLRDAEWHNRLLREDYEALGRAHRRNADRLMAPASDTLTRMDEEMEELHRELQHLLSPYDRRDRGGRR</sequence>
<evidence type="ECO:0000313" key="2">
    <source>
        <dbReference type="Proteomes" id="UP000829685"/>
    </source>
</evidence>
<protein>
    <submittedName>
        <fullName evidence="1">Uncharacterized protein</fullName>
    </submittedName>
</protein>